<feature type="compositionally biased region" description="Low complexity" evidence="2">
    <location>
        <begin position="300"/>
        <end position="313"/>
    </location>
</feature>
<protein>
    <recommendedName>
        <fullName evidence="3">Fe2OG dioxygenase domain-containing protein</fullName>
    </recommendedName>
</protein>
<dbReference type="GeneID" id="41971293"/>
<sequence length="1046" mass="112440">MAAKFPIDQSVLPHLRTRKALLVLDLQNDFLRLDGALALEEPEELIKETLDVVKAFRQSGAGEVIWVRSEFQEHRPAGGDQVVVSDSAILPSRSAYSRGRRRTSDPPPDEADGDDEAFLSAGNADKPKCVRPGTPGSELVSEVLAVVEESGDMVLTKSHYSAFDSTQLLMRLRTRLATELYICGALTNISIFATAVDAGRHGLAVTLVEDCCGRRSGVRHHNALQKLAQLVGSETTTGAELIATLSPKASARISAPDRKGPVPRKVGSSPLRPGDGNSGGGGGRSLPVRNKIQSLEEEVSSSSKPGSAPPSSELKAAAPSHVASSKQPLVSPSVQPLVAADAPSPAPLPVLDGPAAAPSAKPVLPDSTAAPAQRSGDADGKSELPAAAKQARDGEKGVNPKDAARSSSKGKAEQLKQRVGDAASTGAKNTNPHATPTGTPVVEKPSKQPALDSSNPKSGDARQQSADPSDITTTGDHDRDEDTSDDEDATIAKMKVSPKQPTASEPLCEGDTIIYHNVLQPSIEEGMFERLRDEVSWMRMSHQGGEVPRLVCVQGAIDKDGSMPVYRHPADESPPLLPFSPSVVEIKGEIEELIGHPLNHVLIQFYRSGNDYISEHSDKTLDIVKDSYICNVSLGAERTMVFRTKRVDKDPSRKTADAEVKAETAREAKEAPAAPSSNDSKKRQTVRAQLPHNSLCRMGLKTNMRWLHAIRQDKRADRDKTEAELAFAGGRISLTFRHIGTFLNSNNTLIWGQGGTVKEQKDARPVVNGQTPEAVKMLQCFGRENQSSDFDWGETYGGGFDVLHISNAPRFFSSSDPVVNMRIQLMLAEYGIAFAKGSMGPARATRHDQEGGAASADDVAVKFIDNDAEHSTVEGQLAIMLYLDALHGAAQYQQAGHLLAKRLTRFQRAIALLDKWRGVAACAAAADHNTAVKEEEAADEKAKKPEEKKQKKRKNPLRPLASELLLWDGYASETEDDFIAGGEDATLADFALWPVLHDMERACGGQDAFVSDLAGLGCEDLVKYYKVLKGRRCVMHVLKTQGGASS</sequence>
<dbReference type="GO" id="GO:0006307">
    <property type="term" value="P:DNA alkylation repair"/>
    <property type="evidence" value="ECO:0007669"/>
    <property type="project" value="InterPro"/>
</dbReference>
<keyword evidence="5" id="KW-1185">Reference proteome</keyword>
<feature type="region of interest" description="Disordered" evidence="2">
    <location>
        <begin position="95"/>
        <end position="115"/>
    </location>
</feature>
<organism evidence="4 5">
    <name type="scientific">Thyridium curvatum</name>
    <dbReference type="NCBI Taxonomy" id="1093900"/>
    <lineage>
        <taxon>Eukaryota</taxon>
        <taxon>Fungi</taxon>
        <taxon>Dikarya</taxon>
        <taxon>Ascomycota</taxon>
        <taxon>Pezizomycotina</taxon>
        <taxon>Sordariomycetes</taxon>
        <taxon>Sordariomycetidae</taxon>
        <taxon>Thyridiales</taxon>
        <taxon>Thyridiaceae</taxon>
        <taxon>Thyridium</taxon>
    </lineage>
</organism>
<dbReference type="Proteomes" id="UP000319257">
    <property type="component" value="Unassembled WGS sequence"/>
</dbReference>
<dbReference type="InterPro" id="IPR000868">
    <property type="entry name" value="Isochorismatase-like_dom"/>
</dbReference>
<comment type="similarity">
    <text evidence="1">Belongs to the isochorismatase family.</text>
</comment>
<dbReference type="InterPro" id="IPR036380">
    <property type="entry name" value="Isochorismatase-like_sf"/>
</dbReference>
<evidence type="ECO:0000256" key="2">
    <source>
        <dbReference type="SAM" id="MobiDB-lite"/>
    </source>
</evidence>
<feature type="region of interest" description="Disordered" evidence="2">
    <location>
        <begin position="647"/>
        <end position="689"/>
    </location>
</feature>
<name>A0A507B2Q2_9PEZI</name>
<dbReference type="PANTHER" id="PTHR31212">
    <property type="entry name" value="ALPHA-KETOGLUTARATE-DEPENDENT DIOXYGENASE ALKB HOMOLOG 3"/>
    <property type="match status" value="1"/>
</dbReference>
<reference evidence="4 5" key="1">
    <citation type="submission" date="2019-06" db="EMBL/GenBank/DDBJ databases">
        <title>Draft genome sequence of the filamentous fungus Phialemoniopsis curvata isolated from diesel fuel.</title>
        <authorList>
            <person name="Varaljay V.A."/>
            <person name="Lyon W.J."/>
            <person name="Crouch A.L."/>
            <person name="Drake C.E."/>
            <person name="Hollomon J.M."/>
            <person name="Nadeau L.J."/>
            <person name="Nunn H.S."/>
            <person name="Stevenson B.S."/>
            <person name="Bojanowski C.L."/>
            <person name="Crookes-Goodson W.J."/>
        </authorList>
    </citation>
    <scope>NUCLEOTIDE SEQUENCE [LARGE SCALE GENOMIC DNA]</scope>
    <source>
        <strain evidence="4 5">D216</strain>
    </source>
</reference>
<dbReference type="Gene3D" id="3.40.50.850">
    <property type="entry name" value="Isochorismatase-like"/>
    <property type="match status" value="1"/>
</dbReference>
<evidence type="ECO:0000256" key="1">
    <source>
        <dbReference type="ARBA" id="ARBA00006336"/>
    </source>
</evidence>
<proteinExistence type="inferred from homology"/>
<dbReference type="Pfam" id="PF13532">
    <property type="entry name" value="2OG-FeII_Oxy_2"/>
    <property type="match status" value="1"/>
</dbReference>
<feature type="region of interest" description="Disordered" evidence="2">
    <location>
        <begin position="252"/>
        <end position="507"/>
    </location>
</feature>
<feature type="compositionally biased region" description="Polar residues" evidence="2">
    <location>
        <begin position="322"/>
        <end position="334"/>
    </location>
</feature>
<gene>
    <name evidence="4" type="ORF">E0L32_003846</name>
</gene>
<evidence type="ECO:0000313" key="5">
    <source>
        <dbReference type="Proteomes" id="UP000319257"/>
    </source>
</evidence>
<dbReference type="GO" id="GO:0051213">
    <property type="term" value="F:dioxygenase activity"/>
    <property type="evidence" value="ECO:0007669"/>
    <property type="project" value="InterPro"/>
</dbReference>
<evidence type="ECO:0000259" key="3">
    <source>
        <dbReference type="PROSITE" id="PS51471"/>
    </source>
</evidence>
<dbReference type="SUPFAM" id="SSF52499">
    <property type="entry name" value="Isochorismatase-like hydrolases"/>
    <property type="match status" value="1"/>
</dbReference>
<dbReference type="AlphaFoldDB" id="A0A507B2Q2"/>
<dbReference type="InParanoid" id="A0A507B2Q2"/>
<feature type="compositionally biased region" description="Basic and acidic residues" evidence="2">
    <location>
        <begin position="390"/>
        <end position="419"/>
    </location>
</feature>
<comment type="caution">
    <text evidence="4">The sequence shown here is derived from an EMBL/GenBank/DDBJ whole genome shotgun (WGS) entry which is preliminary data.</text>
</comment>
<dbReference type="SUPFAM" id="SSF51197">
    <property type="entry name" value="Clavaminate synthase-like"/>
    <property type="match status" value="1"/>
</dbReference>
<dbReference type="STRING" id="1093900.A0A507B2Q2"/>
<dbReference type="InterPro" id="IPR057088">
    <property type="entry name" value="GLRG_09195_Thiored"/>
</dbReference>
<feature type="region of interest" description="Disordered" evidence="2">
    <location>
        <begin position="932"/>
        <end position="955"/>
    </location>
</feature>
<dbReference type="CDD" id="cd00431">
    <property type="entry name" value="cysteine_hydrolases"/>
    <property type="match status" value="1"/>
</dbReference>
<dbReference type="InterPro" id="IPR032854">
    <property type="entry name" value="ALKBH3"/>
</dbReference>
<dbReference type="Pfam" id="PF00857">
    <property type="entry name" value="Isochorismatase"/>
    <property type="match status" value="1"/>
</dbReference>
<dbReference type="Pfam" id="PF24470">
    <property type="entry name" value="Thiored_Isochorism"/>
    <property type="match status" value="1"/>
</dbReference>
<dbReference type="EMBL" id="SKBQ01000017">
    <property type="protein sequence ID" value="TPX16552.1"/>
    <property type="molecule type" value="Genomic_DNA"/>
</dbReference>
<dbReference type="OrthoDB" id="445341at2759"/>
<dbReference type="PROSITE" id="PS51471">
    <property type="entry name" value="FE2OG_OXY"/>
    <property type="match status" value="1"/>
</dbReference>
<feature type="compositionally biased region" description="Basic and acidic residues" evidence="2">
    <location>
        <begin position="647"/>
        <end position="670"/>
    </location>
</feature>
<dbReference type="Gene3D" id="2.60.120.590">
    <property type="entry name" value="Alpha-ketoglutarate-dependent dioxygenase AlkB-like"/>
    <property type="match status" value="1"/>
</dbReference>
<dbReference type="InterPro" id="IPR005123">
    <property type="entry name" value="Oxoglu/Fe-dep_dioxygenase_dom"/>
</dbReference>
<dbReference type="RefSeq" id="XP_030998263.1">
    <property type="nucleotide sequence ID" value="XM_031138190.1"/>
</dbReference>
<feature type="compositionally biased region" description="Basic and acidic residues" evidence="2">
    <location>
        <begin position="932"/>
        <end position="949"/>
    </location>
</feature>
<accession>A0A507B2Q2</accession>
<dbReference type="PANTHER" id="PTHR31212:SF5">
    <property type="entry name" value="ISOCHORISMATASE FAMILY PROTEIN FAMILY (AFU_ORTHOLOGUE AFUA_3G14500)"/>
    <property type="match status" value="1"/>
</dbReference>
<feature type="compositionally biased region" description="Polar residues" evidence="2">
    <location>
        <begin position="451"/>
        <end position="474"/>
    </location>
</feature>
<feature type="domain" description="Fe2OG dioxygenase" evidence="3">
    <location>
        <begin position="597"/>
        <end position="740"/>
    </location>
</feature>
<feature type="compositionally biased region" description="Polar residues" evidence="2">
    <location>
        <begin position="426"/>
        <end position="438"/>
    </location>
</feature>
<evidence type="ECO:0000313" key="4">
    <source>
        <dbReference type="EMBL" id="TPX16552.1"/>
    </source>
</evidence>
<dbReference type="InterPro" id="IPR037151">
    <property type="entry name" value="AlkB-like_sf"/>
</dbReference>
<dbReference type="Gene3D" id="1.20.1050.10">
    <property type="match status" value="1"/>
</dbReference>
<dbReference type="InterPro" id="IPR027450">
    <property type="entry name" value="AlkB-like"/>
</dbReference>